<reference evidence="1" key="1">
    <citation type="submission" date="2022-08" db="EMBL/GenBank/DDBJ databases">
        <authorList>
            <person name="Bogun A."/>
            <person name="Kislichkina A."/>
            <person name="Solomentsev V."/>
            <person name="Skryabin Y."/>
            <person name="Sizova A."/>
            <person name="Platonov M."/>
            <person name="Dentovskaya S."/>
        </authorList>
    </citation>
    <scope>NUCLEOTIDE SEQUENCE</scope>
    <source>
        <strain evidence="1">SCPM-O-B-7604</strain>
    </source>
</reference>
<gene>
    <name evidence="1" type="ORF">N0H69_18925</name>
</gene>
<protein>
    <submittedName>
        <fullName evidence="1">Uncharacterized protein</fullName>
    </submittedName>
</protein>
<accession>A0ABY5UMK3</accession>
<dbReference type="GeneID" id="75142118"/>
<name>A0ABY5UMK3_9GAMM</name>
<evidence type="ECO:0000313" key="1">
    <source>
        <dbReference type="EMBL" id="UWM44701.1"/>
    </source>
</evidence>
<proteinExistence type="predicted"/>
<keyword evidence="2" id="KW-1185">Reference proteome</keyword>
<dbReference type="Proteomes" id="UP001057860">
    <property type="component" value="Chromosome"/>
</dbReference>
<sequence>MNTEQLIEFIDESEEYQAYFLLCKKCPTAARRFYRLTKALSKLCEDVRKEFPDAEYYTGSGGFNLLIGESHTNGAANQKLCAVSSVELHVGDGDW</sequence>
<evidence type="ECO:0000313" key="2">
    <source>
        <dbReference type="Proteomes" id="UP001057860"/>
    </source>
</evidence>
<dbReference type="RefSeq" id="WP_151419949.1">
    <property type="nucleotide sequence ID" value="NZ_CP104006.1"/>
</dbReference>
<organism evidence="1 2">
    <name type="scientific">Yersinia alsatica</name>
    <dbReference type="NCBI Taxonomy" id="2890317"/>
    <lineage>
        <taxon>Bacteria</taxon>
        <taxon>Pseudomonadati</taxon>
        <taxon>Pseudomonadota</taxon>
        <taxon>Gammaproteobacteria</taxon>
        <taxon>Enterobacterales</taxon>
        <taxon>Yersiniaceae</taxon>
        <taxon>Yersinia</taxon>
    </lineage>
</organism>
<dbReference type="EMBL" id="CP104006">
    <property type="protein sequence ID" value="UWM44701.1"/>
    <property type="molecule type" value="Genomic_DNA"/>
</dbReference>